<dbReference type="GO" id="GO:0003697">
    <property type="term" value="F:single-stranded DNA binding"/>
    <property type="evidence" value="ECO:0007669"/>
    <property type="project" value="TreeGrafter"/>
</dbReference>
<dbReference type="PANTHER" id="PTHR21166">
    <property type="entry name" value="CELL DIVISION CONTROL PROTEIN 24 OB DOMAIN-CONTAINING PROTEIN-RELATED"/>
    <property type="match status" value="1"/>
</dbReference>
<dbReference type="GO" id="GO:0008310">
    <property type="term" value="F:single-stranded DNA 3'-5' DNA exonuclease activity"/>
    <property type="evidence" value="ECO:0007669"/>
    <property type="project" value="TreeGrafter"/>
</dbReference>
<proteinExistence type="predicted"/>
<dbReference type="EMBL" id="BMAT01011862">
    <property type="protein sequence ID" value="GFR80680.1"/>
    <property type="molecule type" value="Genomic_DNA"/>
</dbReference>
<dbReference type="SUPFAM" id="SSF50249">
    <property type="entry name" value="Nucleic acid-binding proteins"/>
    <property type="match status" value="2"/>
</dbReference>
<dbReference type="AlphaFoldDB" id="A0AAV4G6Q6"/>
<protein>
    <submittedName>
        <fullName evidence="1">Meiosis-specific with OB domain-containing protein</fullName>
    </submittedName>
</protein>
<gene>
    <name evidence="1" type="ORF">ElyMa_005904800</name>
</gene>
<comment type="caution">
    <text evidence="1">The sequence shown here is derived from an EMBL/GenBank/DDBJ whole genome shotgun (WGS) entry which is preliminary data.</text>
</comment>
<evidence type="ECO:0000313" key="1">
    <source>
        <dbReference type="EMBL" id="GFR80680.1"/>
    </source>
</evidence>
<organism evidence="1 2">
    <name type="scientific">Elysia marginata</name>
    <dbReference type="NCBI Taxonomy" id="1093978"/>
    <lineage>
        <taxon>Eukaryota</taxon>
        <taxon>Metazoa</taxon>
        <taxon>Spiralia</taxon>
        <taxon>Lophotrochozoa</taxon>
        <taxon>Mollusca</taxon>
        <taxon>Gastropoda</taxon>
        <taxon>Heterobranchia</taxon>
        <taxon>Euthyneura</taxon>
        <taxon>Panpulmonata</taxon>
        <taxon>Sacoglossa</taxon>
        <taxon>Placobranchoidea</taxon>
        <taxon>Plakobranchidae</taxon>
        <taxon>Elysia</taxon>
    </lineage>
</organism>
<dbReference type="InterPro" id="IPR052469">
    <property type="entry name" value="MEIOB"/>
</dbReference>
<dbReference type="GO" id="GO:0000712">
    <property type="term" value="P:resolution of meiotic recombination intermediates"/>
    <property type="evidence" value="ECO:0007669"/>
    <property type="project" value="TreeGrafter"/>
</dbReference>
<evidence type="ECO:0000313" key="2">
    <source>
        <dbReference type="Proteomes" id="UP000762676"/>
    </source>
</evidence>
<dbReference type="PANTHER" id="PTHR21166:SF2">
    <property type="entry name" value="CELL DIVISION CONTROL PROTEIN 24 OB DOMAIN-CONTAINING PROTEIN-RELATED"/>
    <property type="match status" value="1"/>
</dbReference>
<reference evidence="1 2" key="1">
    <citation type="journal article" date="2021" name="Elife">
        <title>Chloroplast acquisition without the gene transfer in kleptoplastic sea slugs, Plakobranchus ocellatus.</title>
        <authorList>
            <person name="Maeda T."/>
            <person name="Takahashi S."/>
            <person name="Yoshida T."/>
            <person name="Shimamura S."/>
            <person name="Takaki Y."/>
            <person name="Nagai Y."/>
            <person name="Toyoda A."/>
            <person name="Suzuki Y."/>
            <person name="Arimoto A."/>
            <person name="Ishii H."/>
            <person name="Satoh N."/>
            <person name="Nishiyama T."/>
            <person name="Hasebe M."/>
            <person name="Maruyama T."/>
            <person name="Minagawa J."/>
            <person name="Obokata J."/>
            <person name="Shigenobu S."/>
        </authorList>
    </citation>
    <scope>NUCLEOTIDE SEQUENCE [LARGE SCALE GENOMIC DNA]</scope>
</reference>
<sequence>MKNGKTVPKVDVVLCDETCMSFNLTMWDNNVLLAESWTPMDTVLFAADVRIMYNDYKSAMTASTDSKTILTINPDIPEAACMRDYSKTQVSFLTYDNEDIIAANEKDPPLDTITNILSVRDVRNLLENASETSYGLMYPFLSHFDIDNEEKLFCREVCSKCHKFVQESNGFVCGNPNCSGGDLRLGGPPDVEYSLTVGLSDHTGTVEHCFVSPNIAEQLLGVKANEFREMSGQQKTDIKWSLLLERVKTVVKIRGKCNGKQRPSVKILSLAKPTTEDLVLTGLE</sequence>
<dbReference type="Proteomes" id="UP000762676">
    <property type="component" value="Unassembled WGS sequence"/>
</dbReference>
<keyword evidence="2" id="KW-1185">Reference proteome</keyword>
<name>A0AAV4G6Q6_9GAST</name>
<dbReference type="InterPro" id="IPR012340">
    <property type="entry name" value="NA-bd_OB-fold"/>
</dbReference>
<accession>A0AAV4G6Q6</accession>
<dbReference type="Gene3D" id="2.40.50.140">
    <property type="entry name" value="Nucleic acid-binding proteins"/>
    <property type="match status" value="2"/>
</dbReference>